<comment type="caution">
    <text evidence="1">The sequence shown here is derived from an EMBL/GenBank/DDBJ whole genome shotgun (WGS) entry which is preliminary data.</text>
</comment>
<protein>
    <recommendedName>
        <fullName evidence="3">Transposase</fullName>
    </recommendedName>
</protein>
<gene>
    <name evidence="1" type="ORF">GGQ79_000376</name>
</gene>
<evidence type="ECO:0000313" key="2">
    <source>
        <dbReference type="Proteomes" id="UP000553980"/>
    </source>
</evidence>
<dbReference type="AlphaFoldDB" id="A0AB34YLB0"/>
<evidence type="ECO:0008006" key="3">
    <source>
        <dbReference type="Google" id="ProtNLM"/>
    </source>
</evidence>
<name>A0AB34YLB0_9HYPH</name>
<organism evidence="1 2">
    <name type="scientific">Brucella pecoris</name>
    <dbReference type="NCBI Taxonomy" id="867683"/>
    <lineage>
        <taxon>Bacteria</taxon>
        <taxon>Pseudomonadati</taxon>
        <taxon>Pseudomonadota</taxon>
        <taxon>Alphaproteobacteria</taxon>
        <taxon>Hyphomicrobiales</taxon>
        <taxon>Brucellaceae</taxon>
        <taxon>Brucella/Ochrobactrum group</taxon>
        <taxon>Brucella</taxon>
    </lineage>
</organism>
<accession>A0AB34YLB0</accession>
<keyword evidence="2" id="KW-1185">Reference proteome</keyword>
<dbReference type="Proteomes" id="UP000553980">
    <property type="component" value="Unassembled WGS sequence"/>
</dbReference>
<evidence type="ECO:0000313" key="1">
    <source>
        <dbReference type="EMBL" id="MBB4091903.1"/>
    </source>
</evidence>
<reference evidence="1 2" key="1">
    <citation type="submission" date="2020-08" db="EMBL/GenBank/DDBJ databases">
        <title>Genomic Encyclopedia of Type Strains, Phase IV (KMG-IV): sequencing the most valuable type-strain genomes for metagenomic binning, comparative biology and taxonomic classification.</title>
        <authorList>
            <person name="Goeker M."/>
        </authorList>
    </citation>
    <scope>NUCLEOTIDE SEQUENCE [LARGE SCALE GENOMIC DNA]</scope>
    <source>
        <strain evidence="1 2">DSM 23868</strain>
    </source>
</reference>
<proteinExistence type="predicted"/>
<sequence length="46" mass="5114">MRGGHWPHRRAQPKIQYAKMLASIEELLCAAHGFGRKITEALAVIG</sequence>
<dbReference type="EMBL" id="JACIEX010000001">
    <property type="protein sequence ID" value="MBB4091903.1"/>
    <property type="molecule type" value="Genomic_DNA"/>
</dbReference>